<comment type="subcellular location">
    <subcellularLocation>
        <location evidence="1">Membrane</location>
        <topology evidence="1">Multi-pass membrane protein</topology>
    </subcellularLocation>
</comment>
<dbReference type="InterPro" id="IPR001873">
    <property type="entry name" value="ENaC"/>
</dbReference>
<dbReference type="RefSeq" id="XP_022240841.1">
    <property type="nucleotide sequence ID" value="XM_022385133.1"/>
</dbReference>
<evidence type="ECO:0000256" key="7">
    <source>
        <dbReference type="ARBA" id="ARBA00023053"/>
    </source>
</evidence>
<accession>A0ABM1SB36</accession>
<comment type="similarity">
    <text evidence="2 12">Belongs to the amiloride-sensitive sodium channel (TC 1.A.6) family.</text>
</comment>
<keyword evidence="13" id="KW-1185">Reference proteome</keyword>
<dbReference type="Proteomes" id="UP000694941">
    <property type="component" value="Unplaced"/>
</dbReference>
<proteinExistence type="inferred from homology"/>
<keyword evidence="3 12" id="KW-0813">Transport</keyword>
<evidence type="ECO:0000256" key="6">
    <source>
        <dbReference type="ARBA" id="ARBA00022989"/>
    </source>
</evidence>
<dbReference type="PANTHER" id="PTHR11690:SF248">
    <property type="entry name" value="PICKPOCKET 17, ISOFORM A"/>
    <property type="match status" value="1"/>
</dbReference>
<evidence type="ECO:0000256" key="9">
    <source>
        <dbReference type="ARBA" id="ARBA00023136"/>
    </source>
</evidence>
<dbReference type="Gene3D" id="1.10.287.770">
    <property type="entry name" value="YojJ-like"/>
    <property type="match status" value="1"/>
</dbReference>
<keyword evidence="7" id="KW-0915">Sodium</keyword>
<sequence>MVHPPEVVPNPELHSVTIEPGKAYRFKVEKRTTKLLPTPYQTNCLDYTTLNREKRTNATMTQENCIDECYIETILDTCGCTKARLAITYGLNVTICCGNKSLSSCLRTNQKKLEDICQARCRLPCKKDFFIVDNGDSYIWPQVQEDMDDELNYSTLDDARKNIAWVRVFYGTTEQKVYIHRPRLEAIEIFSLVGGYLGLWLGMSLFDLPRIGKYLVKLFQSQVAFHSKSSLSRHQRRVRLNKGKYNFEYIQIEKLMVRRNATKDKIL</sequence>
<evidence type="ECO:0000313" key="13">
    <source>
        <dbReference type="Proteomes" id="UP000694941"/>
    </source>
</evidence>
<evidence type="ECO:0000256" key="3">
    <source>
        <dbReference type="ARBA" id="ARBA00022448"/>
    </source>
</evidence>
<evidence type="ECO:0000256" key="8">
    <source>
        <dbReference type="ARBA" id="ARBA00023065"/>
    </source>
</evidence>
<protein>
    <submittedName>
        <fullName evidence="14">Degenerin mec-10-like</fullName>
    </submittedName>
</protein>
<keyword evidence="8 12" id="KW-0406">Ion transport</keyword>
<reference evidence="14" key="1">
    <citation type="submission" date="2025-08" db="UniProtKB">
        <authorList>
            <consortium name="RefSeq"/>
        </authorList>
    </citation>
    <scope>IDENTIFICATION</scope>
    <source>
        <tissue evidence="14">Muscle</tissue>
    </source>
</reference>
<gene>
    <name evidence="14" type="primary">LOC111085630</name>
</gene>
<evidence type="ECO:0000256" key="4">
    <source>
        <dbReference type="ARBA" id="ARBA00022461"/>
    </source>
</evidence>
<name>A0ABM1SB36_LIMPO</name>
<keyword evidence="10 12" id="KW-0739">Sodium transport</keyword>
<dbReference type="Gene3D" id="1.10.287.820">
    <property type="entry name" value="Acid-sensing ion channel domain"/>
    <property type="match status" value="1"/>
</dbReference>
<evidence type="ECO:0000256" key="1">
    <source>
        <dbReference type="ARBA" id="ARBA00004141"/>
    </source>
</evidence>
<dbReference type="PANTHER" id="PTHR11690">
    <property type="entry name" value="AMILORIDE-SENSITIVE SODIUM CHANNEL-RELATED"/>
    <property type="match status" value="1"/>
</dbReference>
<evidence type="ECO:0000256" key="2">
    <source>
        <dbReference type="ARBA" id="ARBA00007193"/>
    </source>
</evidence>
<keyword evidence="9" id="KW-0472">Membrane</keyword>
<dbReference type="Pfam" id="PF00858">
    <property type="entry name" value="ASC"/>
    <property type="match status" value="1"/>
</dbReference>
<keyword evidence="5 12" id="KW-0812">Transmembrane</keyword>
<keyword evidence="4 12" id="KW-0894">Sodium channel</keyword>
<evidence type="ECO:0000256" key="12">
    <source>
        <dbReference type="RuleBase" id="RU000679"/>
    </source>
</evidence>
<evidence type="ECO:0000313" key="14">
    <source>
        <dbReference type="RefSeq" id="XP_022240841.1"/>
    </source>
</evidence>
<organism evidence="13 14">
    <name type="scientific">Limulus polyphemus</name>
    <name type="common">Atlantic horseshoe crab</name>
    <dbReference type="NCBI Taxonomy" id="6850"/>
    <lineage>
        <taxon>Eukaryota</taxon>
        <taxon>Metazoa</taxon>
        <taxon>Ecdysozoa</taxon>
        <taxon>Arthropoda</taxon>
        <taxon>Chelicerata</taxon>
        <taxon>Merostomata</taxon>
        <taxon>Xiphosura</taxon>
        <taxon>Limulidae</taxon>
        <taxon>Limulus</taxon>
    </lineage>
</organism>
<keyword evidence="6" id="KW-1133">Transmembrane helix</keyword>
<evidence type="ECO:0000256" key="5">
    <source>
        <dbReference type="ARBA" id="ARBA00022692"/>
    </source>
</evidence>
<dbReference type="GeneID" id="111085630"/>
<evidence type="ECO:0000256" key="10">
    <source>
        <dbReference type="ARBA" id="ARBA00023201"/>
    </source>
</evidence>
<evidence type="ECO:0000256" key="11">
    <source>
        <dbReference type="ARBA" id="ARBA00023303"/>
    </source>
</evidence>
<keyword evidence="11 12" id="KW-0407">Ion channel</keyword>